<protein>
    <submittedName>
        <fullName evidence="1">Uncharacterized protein</fullName>
    </submittedName>
</protein>
<proteinExistence type="predicted"/>
<sequence length="338" mass="38045">MSAISAERKEREAILKTYWDERRRTARERMLSFAELGEADRKRGHLPALPPLEILNFTDLLGRAWGWDSLMPCSSLHYWLQYKKYLHDYYDHNISKVNDDLNLNGDDGNGLAALADSCIMMEHELESMMMRRPKVSNDRELSLSCKITRCAHEISKMKCSDFPAAAVALKCITKEADLMCQLLVCGCTASALIFCGRIREHALSFMTLKGPEHVAAAATMMGATKEANLICELLKNGLDGHGSELLWSKTIRDGALRAMIKISDEYSAEDSTMGSIVEKNVSGESDDKNCSKDELVQDDNVKETEKINQKIKEDGVEGNYLDKSVEQMMERQDGRMVD</sequence>
<gene>
    <name evidence="1" type="ORF">URODEC1_LOCUS116967</name>
</gene>
<organism evidence="1 2">
    <name type="scientific">Urochloa decumbens</name>
    <dbReference type="NCBI Taxonomy" id="240449"/>
    <lineage>
        <taxon>Eukaryota</taxon>
        <taxon>Viridiplantae</taxon>
        <taxon>Streptophyta</taxon>
        <taxon>Embryophyta</taxon>
        <taxon>Tracheophyta</taxon>
        <taxon>Spermatophyta</taxon>
        <taxon>Magnoliopsida</taxon>
        <taxon>Liliopsida</taxon>
        <taxon>Poales</taxon>
        <taxon>Poaceae</taxon>
        <taxon>PACMAD clade</taxon>
        <taxon>Panicoideae</taxon>
        <taxon>Panicodae</taxon>
        <taxon>Paniceae</taxon>
        <taxon>Melinidinae</taxon>
        <taxon>Urochloa</taxon>
    </lineage>
</organism>
<name>A0ABC9GMX1_9POAL</name>
<dbReference type="AlphaFoldDB" id="A0ABC9GMX1"/>
<evidence type="ECO:0000313" key="1">
    <source>
        <dbReference type="EMBL" id="CAL5096268.1"/>
    </source>
</evidence>
<dbReference type="Proteomes" id="UP001497457">
    <property type="component" value="Chromosome 9rd"/>
</dbReference>
<keyword evidence="2" id="KW-1185">Reference proteome</keyword>
<evidence type="ECO:0000313" key="2">
    <source>
        <dbReference type="Proteomes" id="UP001497457"/>
    </source>
</evidence>
<accession>A0ABC9GMX1</accession>
<dbReference type="EMBL" id="OZ075119">
    <property type="protein sequence ID" value="CAL5096268.1"/>
    <property type="molecule type" value="Genomic_DNA"/>
</dbReference>
<reference evidence="1" key="1">
    <citation type="submission" date="2024-10" db="EMBL/GenBank/DDBJ databases">
        <authorList>
            <person name="Ryan C."/>
        </authorList>
    </citation>
    <scope>NUCLEOTIDE SEQUENCE [LARGE SCALE GENOMIC DNA]</scope>
</reference>